<evidence type="ECO:0000256" key="1">
    <source>
        <dbReference type="ARBA" id="ARBA00008136"/>
    </source>
</evidence>
<dbReference type="PANTHER" id="PTHR13604">
    <property type="entry name" value="DC12-RELATED"/>
    <property type="match status" value="1"/>
</dbReference>
<evidence type="ECO:0000313" key="10">
    <source>
        <dbReference type="Proteomes" id="UP000433493"/>
    </source>
</evidence>
<evidence type="ECO:0000256" key="7">
    <source>
        <dbReference type="ARBA" id="ARBA00023239"/>
    </source>
</evidence>
<reference evidence="9 10" key="1">
    <citation type="submission" date="2019-09" db="EMBL/GenBank/DDBJ databases">
        <title>Phylogeny of genus Pseudoclavibacter and closely related genus.</title>
        <authorList>
            <person name="Li Y."/>
        </authorList>
    </citation>
    <scope>NUCLEOTIDE SEQUENCE [LARGE SCALE GENOMIC DNA]</scope>
    <source>
        <strain evidence="9 10">KCTC 13959</strain>
    </source>
</reference>
<dbReference type="GO" id="GO:0008233">
    <property type="term" value="F:peptidase activity"/>
    <property type="evidence" value="ECO:0007669"/>
    <property type="project" value="UniProtKB-KW"/>
</dbReference>
<organism evidence="9 10">
    <name type="scientific">Gulosibacter chungangensis</name>
    <dbReference type="NCBI Taxonomy" id="979746"/>
    <lineage>
        <taxon>Bacteria</taxon>
        <taxon>Bacillati</taxon>
        <taxon>Actinomycetota</taxon>
        <taxon>Actinomycetes</taxon>
        <taxon>Micrococcales</taxon>
        <taxon>Microbacteriaceae</taxon>
        <taxon>Gulosibacter</taxon>
    </lineage>
</organism>
<dbReference type="EC" id="3.4.-.-" evidence="8"/>
<dbReference type="GO" id="GO:0006508">
    <property type="term" value="P:proteolysis"/>
    <property type="evidence" value="ECO:0007669"/>
    <property type="project" value="UniProtKB-KW"/>
</dbReference>
<evidence type="ECO:0000256" key="2">
    <source>
        <dbReference type="ARBA" id="ARBA00022670"/>
    </source>
</evidence>
<proteinExistence type="inferred from homology"/>
<dbReference type="GO" id="GO:0016829">
    <property type="term" value="F:lyase activity"/>
    <property type="evidence" value="ECO:0007669"/>
    <property type="project" value="UniProtKB-KW"/>
</dbReference>
<keyword evidence="7" id="KW-0456">Lyase</keyword>
<protein>
    <recommendedName>
        <fullName evidence="8">Abasic site processing protein</fullName>
        <ecNumber evidence="8">3.4.-.-</ecNumber>
    </recommendedName>
</protein>
<comment type="similarity">
    <text evidence="1 8">Belongs to the SOS response-associated peptidase family.</text>
</comment>
<name>A0A7J5BAJ1_9MICO</name>
<dbReference type="GO" id="GO:0003697">
    <property type="term" value="F:single-stranded DNA binding"/>
    <property type="evidence" value="ECO:0007669"/>
    <property type="project" value="InterPro"/>
</dbReference>
<dbReference type="OrthoDB" id="9782620at2"/>
<dbReference type="Gene3D" id="3.90.1680.10">
    <property type="entry name" value="SOS response associated peptidase-like"/>
    <property type="match status" value="1"/>
</dbReference>
<evidence type="ECO:0000256" key="5">
    <source>
        <dbReference type="ARBA" id="ARBA00023124"/>
    </source>
</evidence>
<evidence type="ECO:0000313" key="9">
    <source>
        <dbReference type="EMBL" id="KAB1641893.1"/>
    </source>
</evidence>
<keyword evidence="2 8" id="KW-0645">Protease</keyword>
<keyword evidence="4 8" id="KW-0378">Hydrolase</keyword>
<dbReference type="InterPro" id="IPR003738">
    <property type="entry name" value="SRAP"/>
</dbReference>
<sequence>MCGRFVVARASAELAVELEVEQVSEEPIPQSYNVAPTNRIPLVVDAKGIRRLELARWGLIPRWAKDISVGVRAINARSETAAAKPTFREAVKQRRGVIPVDGYYEWRKRADGKKQPYFIYPADKSLLLFAGLYEWWKTPEEEWLLSATILTRDSVGEQMVNLHDRMPVFMAKQDVSEWLSETTLVDQALVESFADRAISVADQLTMHPVDPRVGNVRASGEDLVSAIVED</sequence>
<dbReference type="SUPFAM" id="SSF143081">
    <property type="entry name" value="BB1717-like"/>
    <property type="match status" value="1"/>
</dbReference>
<dbReference type="PANTHER" id="PTHR13604:SF0">
    <property type="entry name" value="ABASIC SITE PROCESSING PROTEIN HMCES"/>
    <property type="match status" value="1"/>
</dbReference>
<dbReference type="InterPro" id="IPR036590">
    <property type="entry name" value="SRAP-like"/>
</dbReference>
<dbReference type="Pfam" id="PF02586">
    <property type="entry name" value="SRAP"/>
    <property type="match status" value="1"/>
</dbReference>
<keyword evidence="5" id="KW-0190">Covalent protein-DNA linkage</keyword>
<evidence type="ECO:0000256" key="3">
    <source>
        <dbReference type="ARBA" id="ARBA00022763"/>
    </source>
</evidence>
<dbReference type="Proteomes" id="UP000433493">
    <property type="component" value="Unassembled WGS sequence"/>
</dbReference>
<dbReference type="EMBL" id="WBKB01000007">
    <property type="protein sequence ID" value="KAB1641893.1"/>
    <property type="molecule type" value="Genomic_DNA"/>
</dbReference>
<evidence type="ECO:0000256" key="4">
    <source>
        <dbReference type="ARBA" id="ARBA00022801"/>
    </source>
</evidence>
<comment type="caution">
    <text evidence="9">The sequence shown here is derived from an EMBL/GenBank/DDBJ whole genome shotgun (WGS) entry which is preliminary data.</text>
</comment>
<keyword evidence="3" id="KW-0227">DNA damage</keyword>
<evidence type="ECO:0000256" key="6">
    <source>
        <dbReference type="ARBA" id="ARBA00023125"/>
    </source>
</evidence>
<keyword evidence="10" id="KW-1185">Reference proteome</keyword>
<accession>A0A7J5BAJ1</accession>
<keyword evidence="6" id="KW-0238">DNA-binding</keyword>
<gene>
    <name evidence="9" type="ORF">F8O05_11265</name>
</gene>
<evidence type="ECO:0000256" key="8">
    <source>
        <dbReference type="RuleBase" id="RU364100"/>
    </source>
</evidence>
<dbReference type="RefSeq" id="WP_158052844.1">
    <property type="nucleotide sequence ID" value="NZ_WBKB01000007.1"/>
</dbReference>
<dbReference type="AlphaFoldDB" id="A0A7J5BAJ1"/>
<dbReference type="GO" id="GO:0106300">
    <property type="term" value="P:protein-DNA covalent cross-linking repair"/>
    <property type="evidence" value="ECO:0007669"/>
    <property type="project" value="InterPro"/>
</dbReference>